<dbReference type="EC" id="2.6.1.9" evidence="7"/>
<dbReference type="PANTHER" id="PTHR43643">
    <property type="entry name" value="HISTIDINOL-PHOSPHATE AMINOTRANSFERASE 2"/>
    <property type="match status" value="1"/>
</dbReference>
<feature type="signal peptide" evidence="5">
    <location>
        <begin position="1"/>
        <end position="33"/>
    </location>
</feature>
<dbReference type="Pfam" id="PF00155">
    <property type="entry name" value="Aminotran_1_2"/>
    <property type="match status" value="1"/>
</dbReference>
<keyword evidence="5" id="KW-0732">Signal</keyword>
<dbReference type="GO" id="GO:0030170">
    <property type="term" value="F:pyridoxal phosphate binding"/>
    <property type="evidence" value="ECO:0007669"/>
    <property type="project" value="InterPro"/>
</dbReference>
<dbReference type="Gene3D" id="3.40.640.10">
    <property type="entry name" value="Type I PLP-dependent aspartate aminotransferase-like (Major domain)"/>
    <property type="match status" value="1"/>
</dbReference>
<proteinExistence type="inferred from homology"/>
<dbReference type="InterPro" id="IPR004839">
    <property type="entry name" value="Aminotransferase_I/II_large"/>
</dbReference>
<keyword evidence="8" id="KW-1185">Reference proteome</keyword>
<gene>
    <name evidence="7" type="ORF">RM544_07075</name>
</gene>
<evidence type="ECO:0000256" key="2">
    <source>
        <dbReference type="ARBA" id="ARBA00022576"/>
    </source>
</evidence>
<evidence type="ECO:0000313" key="7">
    <source>
        <dbReference type="EMBL" id="MDT0582295.1"/>
    </source>
</evidence>
<keyword evidence="3 7" id="KW-0808">Transferase</keyword>
<dbReference type="Proteomes" id="UP001249020">
    <property type="component" value="Unassembled WGS sequence"/>
</dbReference>
<dbReference type="InterPro" id="IPR015422">
    <property type="entry name" value="PyrdxlP-dep_Trfase_small"/>
</dbReference>
<evidence type="ECO:0000256" key="5">
    <source>
        <dbReference type="SAM" id="SignalP"/>
    </source>
</evidence>
<dbReference type="InterPro" id="IPR006311">
    <property type="entry name" value="TAT_signal"/>
</dbReference>
<dbReference type="InterPro" id="IPR015424">
    <property type="entry name" value="PyrdxlP-dep_Trfase"/>
</dbReference>
<dbReference type="CDD" id="cd00609">
    <property type="entry name" value="AAT_like"/>
    <property type="match status" value="1"/>
</dbReference>
<dbReference type="PROSITE" id="PS51257">
    <property type="entry name" value="PROKAR_LIPOPROTEIN"/>
    <property type="match status" value="1"/>
</dbReference>
<dbReference type="Gene3D" id="3.90.1150.10">
    <property type="entry name" value="Aspartate Aminotransferase, domain 1"/>
    <property type="match status" value="1"/>
</dbReference>
<dbReference type="SUPFAM" id="SSF53383">
    <property type="entry name" value="PLP-dependent transferases"/>
    <property type="match status" value="1"/>
</dbReference>
<name>A0AAW8R2I3_9ALTE</name>
<dbReference type="AlphaFoldDB" id="A0AAW8R2I3"/>
<keyword evidence="4" id="KW-0663">Pyridoxal phosphate</keyword>
<reference evidence="7 8" key="1">
    <citation type="submission" date="2023-09" db="EMBL/GenBank/DDBJ databases">
        <authorList>
            <person name="Rey-Velasco X."/>
        </authorList>
    </citation>
    <scope>NUCLEOTIDE SEQUENCE [LARGE SCALE GENOMIC DNA]</scope>
    <source>
        <strain evidence="7 8">W409</strain>
    </source>
</reference>
<feature type="chain" id="PRO_5043992869" evidence="5">
    <location>
        <begin position="34"/>
        <end position="388"/>
    </location>
</feature>
<accession>A0AAW8R2I3</accession>
<organism evidence="7 8">
    <name type="scientific">Brumicola blandensis</name>
    <dbReference type="NCBI Taxonomy" id="3075611"/>
    <lineage>
        <taxon>Bacteria</taxon>
        <taxon>Pseudomonadati</taxon>
        <taxon>Pseudomonadota</taxon>
        <taxon>Gammaproteobacteria</taxon>
        <taxon>Alteromonadales</taxon>
        <taxon>Alteromonadaceae</taxon>
        <taxon>Brumicola</taxon>
    </lineage>
</organism>
<feature type="domain" description="Aminotransferase class I/classII large" evidence="6">
    <location>
        <begin position="53"/>
        <end position="376"/>
    </location>
</feature>
<dbReference type="GO" id="GO:0004400">
    <property type="term" value="F:histidinol-phosphate transaminase activity"/>
    <property type="evidence" value="ECO:0007669"/>
    <property type="project" value="UniProtKB-EC"/>
</dbReference>
<evidence type="ECO:0000256" key="3">
    <source>
        <dbReference type="ARBA" id="ARBA00022679"/>
    </source>
</evidence>
<evidence type="ECO:0000259" key="6">
    <source>
        <dbReference type="Pfam" id="PF00155"/>
    </source>
</evidence>
<comment type="caution">
    <text evidence="7">The sequence shown here is derived from an EMBL/GenBank/DDBJ whole genome shotgun (WGS) entry which is preliminary data.</text>
</comment>
<dbReference type="PANTHER" id="PTHR43643:SF3">
    <property type="entry name" value="HISTIDINOL-PHOSPHATE AMINOTRANSFERASE"/>
    <property type="match status" value="1"/>
</dbReference>
<comment type="similarity">
    <text evidence="1">Belongs to the class-II pyridoxal-phosphate-dependent aminotransferase family. Histidinol-phosphate aminotransferase subfamily.</text>
</comment>
<keyword evidence="2 7" id="KW-0032">Aminotransferase</keyword>
<dbReference type="EMBL" id="JAVRIE010000002">
    <property type="protein sequence ID" value="MDT0582295.1"/>
    <property type="molecule type" value="Genomic_DNA"/>
</dbReference>
<dbReference type="InterPro" id="IPR050106">
    <property type="entry name" value="HistidinolP_aminotransfase"/>
</dbReference>
<protein>
    <submittedName>
        <fullName evidence="7">Histidinol-phosphate transaminase</fullName>
        <ecNumber evidence="7">2.6.1.9</ecNumber>
    </submittedName>
</protein>
<evidence type="ECO:0000313" key="8">
    <source>
        <dbReference type="Proteomes" id="UP001249020"/>
    </source>
</evidence>
<sequence>MNDSISRRLFLRGSVATATALIAGACASSNVYALSTNSEKLGLHYGPKLGIAKLDSNENPYGPSKAALEQMALASAKGAYYASEPYRYLVSMIAEKNSLSPKNISLSSGSSGVLTYAAIAASQTGKILGPDLFWDTTARAPERAGGGKIKRIAKTSDLSIDLDALYAAIDDDVAMVQVTNPNNPTGMLTDARKLREFCIKASKKTLVLVDEAYNEVTDMPAENSMVSLVREGYNVVIAKTFSKLYGLAGMRVGYMMAPEALVEQITRFGLGGYAMNQAGLAAAIASYNDEAFLKMSKSKIIEGREMVNDAVKSNGLYALPSQTSFVFVDLGQGNADIFRERMAQQNVLIRGIYQDYKNWSRVSMGLLEDVQKYVDALPRALEETLRST</sequence>
<dbReference type="RefSeq" id="WP_311361060.1">
    <property type="nucleotide sequence ID" value="NZ_JAVRIE010000002.1"/>
</dbReference>
<dbReference type="PROSITE" id="PS51318">
    <property type="entry name" value="TAT"/>
    <property type="match status" value="1"/>
</dbReference>
<dbReference type="InterPro" id="IPR015421">
    <property type="entry name" value="PyrdxlP-dep_Trfase_major"/>
</dbReference>
<evidence type="ECO:0000256" key="4">
    <source>
        <dbReference type="ARBA" id="ARBA00022898"/>
    </source>
</evidence>
<evidence type="ECO:0000256" key="1">
    <source>
        <dbReference type="ARBA" id="ARBA00007970"/>
    </source>
</evidence>